<keyword evidence="3" id="KW-1185">Reference proteome</keyword>
<evidence type="ECO:0000313" key="2">
    <source>
        <dbReference type="EMBL" id="GAU95153.1"/>
    </source>
</evidence>
<name>A0A1D1V8J9_RAMVA</name>
<organism evidence="2 3">
    <name type="scientific">Ramazzottius varieornatus</name>
    <name type="common">Water bear</name>
    <name type="synonym">Tardigrade</name>
    <dbReference type="NCBI Taxonomy" id="947166"/>
    <lineage>
        <taxon>Eukaryota</taxon>
        <taxon>Metazoa</taxon>
        <taxon>Ecdysozoa</taxon>
        <taxon>Tardigrada</taxon>
        <taxon>Eutardigrada</taxon>
        <taxon>Parachela</taxon>
        <taxon>Hypsibioidea</taxon>
        <taxon>Ramazzottiidae</taxon>
        <taxon>Ramazzottius</taxon>
    </lineage>
</organism>
<gene>
    <name evidence="2" type="primary">RvY_06827</name>
    <name evidence="2" type="synonym">RvY_06827.3</name>
    <name evidence="2" type="ORF">RvY_06827-3</name>
</gene>
<dbReference type="AlphaFoldDB" id="A0A1D1V8J9"/>
<feature type="compositionally biased region" description="Polar residues" evidence="1">
    <location>
        <begin position="61"/>
        <end position="78"/>
    </location>
</feature>
<proteinExistence type="predicted"/>
<evidence type="ECO:0000313" key="3">
    <source>
        <dbReference type="Proteomes" id="UP000186922"/>
    </source>
</evidence>
<accession>A0A1D1V8J9</accession>
<reference evidence="2 3" key="1">
    <citation type="journal article" date="2016" name="Nat. Commun.">
        <title>Extremotolerant tardigrade genome and improved radiotolerance of human cultured cells by tardigrade-unique protein.</title>
        <authorList>
            <person name="Hashimoto T."/>
            <person name="Horikawa D.D."/>
            <person name="Saito Y."/>
            <person name="Kuwahara H."/>
            <person name="Kozuka-Hata H."/>
            <person name="Shin-I T."/>
            <person name="Minakuchi Y."/>
            <person name="Ohishi K."/>
            <person name="Motoyama A."/>
            <person name="Aizu T."/>
            <person name="Enomoto A."/>
            <person name="Kondo K."/>
            <person name="Tanaka S."/>
            <person name="Hara Y."/>
            <person name="Koshikawa S."/>
            <person name="Sagara H."/>
            <person name="Miura T."/>
            <person name="Yokobori S."/>
            <person name="Miyagawa K."/>
            <person name="Suzuki Y."/>
            <person name="Kubo T."/>
            <person name="Oyama M."/>
            <person name="Kohara Y."/>
            <person name="Fujiyama A."/>
            <person name="Arakawa K."/>
            <person name="Katayama T."/>
            <person name="Toyoda A."/>
            <person name="Kunieda T."/>
        </authorList>
    </citation>
    <scope>NUCLEOTIDE SEQUENCE [LARGE SCALE GENOMIC DNA]</scope>
    <source>
        <strain evidence="2 3">YOKOZUNA-1</strain>
    </source>
</reference>
<protein>
    <submittedName>
        <fullName evidence="2">Uncharacterized protein</fullName>
    </submittedName>
</protein>
<dbReference type="Proteomes" id="UP000186922">
    <property type="component" value="Unassembled WGS sequence"/>
</dbReference>
<sequence length="129" mass="15039">MRGKPFVRSAILNNKSPSADHDQDWLPIWRNAGKLPKVSGWKRGPKWSSTTVESTRKHTTNKQIDLSESYGTESRMTTRVRQRSPFLLRHSSSVHPLRLLFGGAAQSEYWTWWSMSLVLVYPRYQMTKF</sequence>
<dbReference type="EMBL" id="BDGG01000003">
    <property type="protein sequence ID" value="GAU95153.1"/>
    <property type="molecule type" value="Genomic_DNA"/>
</dbReference>
<feature type="region of interest" description="Disordered" evidence="1">
    <location>
        <begin position="40"/>
        <end position="78"/>
    </location>
</feature>
<comment type="caution">
    <text evidence="2">The sequence shown here is derived from an EMBL/GenBank/DDBJ whole genome shotgun (WGS) entry which is preliminary data.</text>
</comment>
<evidence type="ECO:0000256" key="1">
    <source>
        <dbReference type="SAM" id="MobiDB-lite"/>
    </source>
</evidence>